<reference evidence="1" key="1">
    <citation type="submission" date="2024-05" db="EMBL/GenBank/DDBJ databases">
        <authorList>
            <person name="Jung D.-H."/>
        </authorList>
    </citation>
    <scope>NUCLEOTIDE SEQUENCE</scope>
    <source>
        <strain evidence="1">JA-25</strain>
    </source>
</reference>
<evidence type="ECO:0000313" key="2">
    <source>
        <dbReference type="Proteomes" id="UP000606008"/>
    </source>
</evidence>
<dbReference type="EMBL" id="WAEL01000007">
    <property type="protein sequence ID" value="NID12472.1"/>
    <property type="molecule type" value="Genomic_DNA"/>
</dbReference>
<evidence type="ECO:0000313" key="1">
    <source>
        <dbReference type="EMBL" id="NID12472.1"/>
    </source>
</evidence>
<protein>
    <recommendedName>
        <fullName evidence="3">DUF4352 domain-containing protein</fullName>
    </recommendedName>
</protein>
<gene>
    <name evidence="1" type="ORF">F7231_20045</name>
</gene>
<dbReference type="RefSeq" id="WP_166693295.1">
    <property type="nucleotide sequence ID" value="NZ_WAEL01000007.1"/>
</dbReference>
<organism evidence="1 2">
    <name type="scientific">Fibrivirga algicola</name>
    <dbReference type="NCBI Taxonomy" id="2950420"/>
    <lineage>
        <taxon>Bacteria</taxon>
        <taxon>Pseudomonadati</taxon>
        <taxon>Bacteroidota</taxon>
        <taxon>Cytophagia</taxon>
        <taxon>Cytophagales</taxon>
        <taxon>Spirosomataceae</taxon>
        <taxon>Fibrivirga</taxon>
    </lineage>
</organism>
<accession>A0ABX0QN92</accession>
<keyword evidence="2" id="KW-1185">Reference proteome</keyword>
<proteinExistence type="predicted"/>
<comment type="caution">
    <text evidence="1">The sequence shown here is derived from an EMBL/GenBank/DDBJ whole genome shotgun (WGS) entry which is preliminary data.</text>
</comment>
<name>A0ABX0QN92_9BACT</name>
<sequence length="264" mass="29823">MNRLVYPFRQLLLVPAFATWLVSCTPTQFVRLQPVSGPVATVDGRLVTKASVDSVEVVASFEREDMEYLALDIEVKNRTQSPIDVNPADFQIDLLSADRQPLRLGDQVSIRQAADPNYELGRTDVKIRKEQRRLKTAKILNTVAMVAVVASDIASSSSRSTNRDFRSWASNRASHDAVYSLIQAKRVIDHGVFADRMQRFQFEEYRWRELALKRSVVQPGESVRGFVYLPKVKEATYLNVGYPVTSGTSVQLLFEQSLTNARPK</sequence>
<dbReference type="Proteomes" id="UP000606008">
    <property type="component" value="Unassembled WGS sequence"/>
</dbReference>
<evidence type="ECO:0008006" key="3">
    <source>
        <dbReference type="Google" id="ProtNLM"/>
    </source>
</evidence>
<dbReference type="PROSITE" id="PS51257">
    <property type="entry name" value="PROKAR_LIPOPROTEIN"/>
    <property type="match status" value="1"/>
</dbReference>